<dbReference type="PANTHER" id="PTHR12992">
    <property type="entry name" value="NUDIX HYDROLASE"/>
    <property type="match status" value="1"/>
</dbReference>
<dbReference type="InterPro" id="IPR045121">
    <property type="entry name" value="CoAse"/>
</dbReference>
<proteinExistence type="predicted"/>
<organism evidence="8 9">
    <name type="scientific">Catenulispora yoronensis</name>
    <dbReference type="NCBI Taxonomy" id="450799"/>
    <lineage>
        <taxon>Bacteria</taxon>
        <taxon>Bacillati</taxon>
        <taxon>Actinomycetota</taxon>
        <taxon>Actinomycetes</taxon>
        <taxon>Catenulisporales</taxon>
        <taxon>Catenulisporaceae</taxon>
        <taxon>Catenulispora</taxon>
    </lineage>
</organism>
<evidence type="ECO:0000256" key="2">
    <source>
        <dbReference type="ARBA" id="ARBA00001946"/>
    </source>
</evidence>
<keyword evidence="9" id="KW-1185">Reference proteome</keyword>
<name>A0ABN2U2J3_9ACTN</name>
<evidence type="ECO:0000256" key="4">
    <source>
        <dbReference type="ARBA" id="ARBA00022801"/>
    </source>
</evidence>
<keyword evidence="4" id="KW-0378">Hydrolase</keyword>
<comment type="caution">
    <text evidence="8">The sequence shown here is derived from an EMBL/GenBank/DDBJ whole genome shotgun (WGS) entry which is preliminary data.</text>
</comment>
<evidence type="ECO:0000256" key="1">
    <source>
        <dbReference type="ARBA" id="ARBA00001936"/>
    </source>
</evidence>
<dbReference type="PROSITE" id="PS00893">
    <property type="entry name" value="NUDIX_BOX"/>
    <property type="match status" value="1"/>
</dbReference>
<evidence type="ECO:0000256" key="5">
    <source>
        <dbReference type="ARBA" id="ARBA00022842"/>
    </source>
</evidence>
<gene>
    <name evidence="8" type="ORF">GCM10009839_27170</name>
</gene>
<dbReference type="InterPro" id="IPR015797">
    <property type="entry name" value="NUDIX_hydrolase-like_dom_sf"/>
</dbReference>
<evidence type="ECO:0000259" key="7">
    <source>
        <dbReference type="PROSITE" id="PS51462"/>
    </source>
</evidence>
<dbReference type="SUPFAM" id="SSF55811">
    <property type="entry name" value="Nudix"/>
    <property type="match status" value="1"/>
</dbReference>
<dbReference type="EMBL" id="BAAAQN010000013">
    <property type="protein sequence ID" value="GAA2027090.1"/>
    <property type="molecule type" value="Genomic_DNA"/>
</dbReference>
<dbReference type="PANTHER" id="PTHR12992:SF11">
    <property type="entry name" value="MITOCHONDRIAL COENZYME A DIPHOSPHATASE NUDT8"/>
    <property type="match status" value="1"/>
</dbReference>
<keyword evidence="5" id="KW-0460">Magnesium</keyword>
<protein>
    <recommendedName>
        <fullName evidence="7">Nudix hydrolase domain-containing protein</fullName>
    </recommendedName>
</protein>
<dbReference type="PROSITE" id="PS51462">
    <property type="entry name" value="NUDIX"/>
    <property type="match status" value="1"/>
</dbReference>
<evidence type="ECO:0000256" key="6">
    <source>
        <dbReference type="ARBA" id="ARBA00023211"/>
    </source>
</evidence>
<comment type="cofactor">
    <cofactor evidence="1">
        <name>Mn(2+)</name>
        <dbReference type="ChEBI" id="CHEBI:29035"/>
    </cofactor>
</comment>
<keyword evidence="6" id="KW-0464">Manganese</keyword>
<dbReference type="InterPro" id="IPR000086">
    <property type="entry name" value="NUDIX_hydrolase_dom"/>
</dbReference>
<feature type="domain" description="Nudix hydrolase" evidence="7">
    <location>
        <begin position="54"/>
        <end position="193"/>
    </location>
</feature>
<keyword evidence="3" id="KW-0479">Metal-binding</keyword>
<dbReference type="Proteomes" id="UP001500751">
    <property type="component" value="Unassembled WGS sequence"/>
</dbReference>
<reference evidence="8 9" key="1">
    <citation type="journal article" date="2019" name="Int. J. Syst. Evol. Microbiol.">
        <title>The Global Catalogue of Microorganisms (GCM) 10K type strain sequencing project: providing services to taxonomists for standard genome sequencing and annotation.</title>
        <authorList>
            <consortium name="The Broad Institute Genomics Platform"/>
            <consortium name="The Broad Institute Genome Sequencing Center for Infectious Disease"/>
            <person name="Wu L."/>
            <person name="Ma J."/>
        </authorList>
    </citation>
    <scope>NUCLEOTIDE SEQUENCE [LARGE SCALE GENOMIC DNA]</scope>
    <source>
        <strain evidence="8 9">JCM 16014</strain>
    </source>
</reference>
<accession>A0ABN2U2J3</accession>
<sequence>MNVADGMGLQIADSSPALPDWLLPLAQAADAAAADSGNGLGPRFTRPEGMDGVPRRSAVLILFGEDPASGPDLLFVERAKTLRNHPGQPAFPGGKVDPGEGPVTTALREANEETDLDPAGVQVFGILPDQYVWPSDFLVTPVLGWWRTPSPVRVRDTREVASVARIPVSDLADPANRVSIGHPSGRSGPAFEAGSLLIWGFTAALLDGVLKAGGWERPWDAGRIVPLPQEVLALAVRNLAAPGGEDS</sequence>
<evidence type="ECO:0000313" key="8">
    <source>
        <dbReference type="EMBL" id="GAA2027090.1"/>
    </source>
</evidence>
<comment type="cofactor">
    <cofactor evidence="2">
        <name>Mg(2+)</name>
        <dbReference type="ChEBI" id="CHEBI:18420"/>
    </cofactor>
</comment>
<evidence type="ECO:0000313" key="9">
    <source>
        <dbReference type="Proteomes" id="UP001500751"/>
    </source>
</evidence>
<dbReference type="CDD" id="cd03426">
    <property type="entry name" value="NUDIX_CoAse_Nudt7"/>
    <property type="match status" value="1"/>
</dbReference>
<dbReference type="InterPro" id="IPR020084">
    <property type="entry name" value="NUDIX_hydrolase_CS"/>
</dbReference>
<dbReference type="Pfam" id="PF00293">
    <property type="entry name" value="NUDIX"/>
    <property type="match status" value="1"/>
</dbReference>
<dbReference type="Gene3D" id="3.90.79.10">
    <property type="entry name" value="Nucleoside Triphosphate Pyrophosphohydrolase"/>
    <property type="match status" value="1"/>
</dbReference>
<evidence type="ECO:0000256" key="3">
    <source>
        <dbReference type="ARBA" id="ARBA00022723"/>
    </source>
</evidence>